<keyword evidence="1" id="KW-0963">Cytoplasm</keyword>
<dbReference type="RefSeq" id="WP_176232968.1">
    <property type="nucleotide sequence ID" value="NZ_BLRY01000004.1"/>
</dbReference>
<reference evidence="4 5" key="1">
    <citation type="journal article" date="2020" name="Front. Microbiol.">
        <title>Single-cell genomics of novel Actinobacteria with the Wood-Ljungdahl pathway discovered in a serpentinizing system.</title>
        <authorList>
            <person name="Merino N."/>
            <person name="Kawai M."/>
            <person name="Boyd E.S."/>
            <person name="Colman D.R."/>
            <person name="McGlynn S.E."/>
            <person name="Nealson K.H."/>
            <person name="Kurokawa K."/>
            <person name="Hongoh Y."/>
        </authorList>
    </citation>
    <scope>NUCLEOTIDE SEQUENCE [LARGE SCALE GENOMIC DNA]</scope>
    <source>
        <strain evidence="4 5">S33</strain>
    </source>
</reference>
<dbReference type="Proteomes" id="UP000591948">
    <property type="component" value="Unassembled WGS sequence"/>
</dbReference>
<evidence type="ECO:0000256" key="1">
    <source>
        <dbReference type="ARBA" id="ARBA00022490"/>
    </source>
</evidence>
<dbReference type="CDD" id="cd01906">
    <property type="entry name" value="proteasome_protease_HslV"/>
    <property type="match status" value="1"/>
</dbReference>
<keyword evidence="5" id="KW-1185">Reference proteome</keyword>
<dbReference type="PANTHER" id="PTHR11599">
    <property type="entry name" value="PROTEASOME SUBUNIT ALPHA/BETA"/>
    <property type="match status" value="1"/>
</dbReference>
<sequence length="227" mass="25824">MPLPFYVSPEQMMKDKADYARKGIARGKSMVALEYQDGIVLVAENPSTTLHKLSEIYDHIAFAGVGKFSEFENLRIAGVRHADLKGYVYSREDVTAKSLANAYSQTLGNIFTQELKPFEVEIMVAQVGEDNSSNEIYHILYDGTINDEKGYAAMGGQADEIRRFLKNNYKEDMSLEEAIHLGTKALVALEDRPLDENNLEVAILDRRRERRKFRRISPEELKEILKS</sequence>
<dbReference type="PROSITE" id="PS51475">
    <property type="entry name" value="PROTEASOME_ALPHA_2"/>
    <property type="match status" value="1"/>
</dbReference>
<organism evidence="4 5">
    <name type="scientific">Candidatus Hakubella thermalkaliphila</name>
    <dbReference type="NCBI Taxonomy" id="2754717"/>
    <lineage>
        <taxon>Bacteria</taxon>
        <taxon>Bacillati</taxon>
        <taxon>Actinomycetota</taxon>
        <taxon>Actinomycetota incertae sedis</taxon>
        <taxon>Candidatus Hakubellales</taxon>
        <taxon>Candidatus Hakubellaceae</taxon>
        <taxon>Candidatus Hakubella</taxon>
    </lineage>
</organism>
<evidence type="ECO:0000313" key="4">
    <source>
        <dbReference type="EMBL" id="GFP26750.1"/>
    </source>
</evidence>
<dbReference type="InterPro" id="IPR001353">
    <property type="entry name" value="Proteasome_sua/b"/>
</dbReference>
<accession>A0A6V8P4I0</accession>
<comment type="similarity">
    <text evidence="3">Belongs to the peptidase T1A family.</text>
</comment>
<dbReference type="NCBIfam" id="TIGR03691">
    <property type="entry name" value="20S_bact_alpha"/>
    <property type="match status" value="1"/>
</dbReference>
<gene>
    <name evidence="4" type="ORF">HKBW3S33_00165</name>
</gene>
<protein>
    <submittedName>
        <fullName evidence="4">Proteasome alpha subunit</fullName>
    </submittedName>
</protein>
<dbReference type="GO" id="GO:0019773">
    <property type="term" value="C:proteasome core complex, alpha-subunit complex"/>
    <property type="evidence" value="ECO:0007669"/>
    <property type="project" value="UniProtKB-UniRule"/>
</dbReference>
<dbReference type="InterPro" id="IPR022296">
    <property type="entry name" value="Proteasome_asu_bac"/>
</dbReference>
<evidence type="ECO:0000313" key="5">
    <source>
        <dbReference type="Proteomes" id="UP000591948"/>
    </source>
</evidence>
<dbReference type="GO" id="GO:0051603">
    <property type="term" value="P:proteolysis involved in protein catabolic process"/>
    <property type="evidence" value="ECO:0007669"/>
    <property type="project" value="InterPro"/>
</dbReference>
<name>A0A6V8P4I0_9ACTN</name>
<dbReference type="AlphaFoldDB" id="A0A6V8P4I0"/>
<evidence type="ECO:0000256" key="2">
    <source>
        <dbReference type="ARBA" id="ARBA00022942"/>
    </source>
</evidence>
<dbReference type="Pfam" id="PF00227">
    <property type="entry name" value="Proteasome"/>
    <property type="match status" value="1"/>
</dbReference>
<keyword evidence="2 3" id="KW-0647">Proteasome</keyword>
<dbReference type="InterPro" id="IPR050115">
    <property type="entry name" value="Proteasome_alpha"/>
</dbReference>
<comment type="caution">
    <text evidence="4">The sequence shown here is derived from an EMBL/GenBank/DDBJ whole genome shotgun (WGS) entry which is preliminary data.</text>
</comment>
<dbReference type="SUPFAM" id="SSF56235">
    <property type="entry name" value="N-terminal nucleophile aminohydrolases (Ntn hydrolases)"/>
    <property type="match status" value="1"/>
</dbReference>
<dbReference type="InterPro" id="IPR023332">
    <property type="entry name" value="Proteasome_alpha-type"/>
</dbReference>
<dbReference type="GO" id="GO:0004298">
    <property type="term" value="F:threonine-type endopeptidase activity"/>
    <property type="evidence" value="ECO:0007669"/>
    <property type="project" value="InterPro"/>
</dbReference>
<dbReference type="InterPro" id="IPR029055">
    <property type="entry name" value="Ntn_hydrolases_N"/>
</dbReference>
<proteinExistence type="inferred from homology"/>
<dbReference type="EMBL" id="BLRY01000004">
    <property type="protein sequence ID" value="GFP26750.1"/>
    <property type="molecule type" value="Genomic_DNA"/>
</dbReference>
<evidence type="ECO:0000256" key="3">
    <source>
        <dbReference type="PROSITE-ProRule" id="PRU00808"/>
    </source>
</evidence>
<dbReference type="Gene3D" id="3.60.20.10">
    <property type="entry name" value="Glutamine Phosphoribosylpyrophosphate, subunit 1, domain 1"/>
    <property type="match status" value="1"/>
</dbReference>